<evidence type="ECO:0000256" key="1">
    <source>
        <dbReference type="SAM" id="MobiDB-lite"/>
    </source>
</evidence>
<protein>
    <submittedName>
        <fullName evidence="2">AMP-binding protein</fullName>
    </submittedName>
</protein>
<dbReference type="InterPro" id="IPR042099">
    <property type="entry name" value="ANL_N_sf"/>
</dbReference>
<feature type="region of interest" description="Disordered" evidence="1">
    <location>
        <begin position="1"/>
        <end position="22"/>
    </location>
</feature>
<dbReference type="Gene3D" id="3.40.50.12780">
    <property type="entry name" value="N-terminal domain of ligase-like"/>
    <property type="match status" value="1"/>
</dbReference>
<dbReference type="Proteomes" id="UP000460221">
    <property type="component" value="Unassembled WGS sequence"/>
</dbReference>
<evidence type="ECO:0000313" key="3">
    <source>
        <dbReference type="Proteomes" id="UP000460221"/>
    </source>
</evidence>
<proteinExistence type="predicted"/>
<dbReference type="EMBL" id="WLYK01000002">
    <property type="protein sequence ID" value="MTD14136.1"/>
    <property type="molecule type" value="Genomic_DNA"/>
</dbReference>
<gene>
    <name evidence="2" type="ORF">GIS00_09280</name>
</gene>
<dbReference type="SUPFAM" id="SSF56801">
    <property type="entry name" value="Acetyl-CoA synthetase-like"/>
    <property type="match status" value="1"/>
</dbReference>
<evidence type="ECO:0000313" key="2">
    <source>
        <dbReference type="EMBL" id="MTD14136.1"/>
    </source>
</evidence>
<accession>A0A7K1FJ94</accession>
<keyword evidence="3" id="KW-1185">Reference proteome</keyword>
<organism evidence="2 3">
    <name type="scientific">Nakamurella alba</name>
    <dbReference type="NCBI Taxonomy" id="2665158"/>
    <lineage>
        <taxon>Bacteria</taxon>
        <taxon>Bacillati</taxon>
        <taxon>Actinomycetota</taxon>
        <taxon>Actinomycetes</taxon>
        <taxon>Nakamurellales</taxon>
        <taxon>Nakamurellaceae</taxon>
        <taxon>Nakamurella</taxon>
    </lineage>
</organism>
<dbReference type="NCBIfam" id="TIGR03089">
    <property type="entry name" value="TIGR03089 family protein"/>
    <property type="match status" value="1"/>
</dbReference>
<reference evidence="2 3" key="1">
    <citation type="submission" date="2019-11" db="EMBL/GenBank/DDBJ databases">
        <authorList>
            <person name="Jiang L.-Q."/>
        </authorList>
    </citation>
    <scope>NUCLEOTIDE SEQUENCE [LARGE SCALE GENOMIC DNA]</scope>
    <source>
        <strain evidence="2 3">YIM 132087</strain>
    </source>
</reference>
<dbReference type="RefSeq" id="WP_154768157.1">
    <property type="nucleotide sequence ID" value="NZ_WLYK01000002.1"/>
</dbReference>
<name>A0A7K1FJ94_9ACTN</name>
<dbReference type="AlphaFoldDB" id="A0A7K1FJ94"/>
<comment type="caution">
    <text evidence="2">The sequence shown here is derived from an EMBL/GenBank/DDBJ whole genome shotgun (WGS) entry which is preliminary data.</text>
</comment>
<dbReference type="InterPro" id="IPR017523">
    <property type="entry name" value="Rv3268"/>
</dbReference>
<sequence>MRELGGVTGRILGPLQQGDPHRPRLTVLGADGARTELSTASLANLAAKVAGLLRDEIGATEGDVAAVLLDRSWQTAPILLGCWWAGLTVGTDDDPAAVAAFVPEGADAAVGAADEVFVVTAHPLGLPSAGIAAHQRDFTTAAMPQADRFGAGRVELSAPAPALDAVTGDDLLAAAADLAASWGTAARVAARTPCAVTDLAPLLLGALLADGSLLLAPDGVPVPDGEQVTVEI</sequence>